<feature type="compositionally biased region" description="Polar residues" evidence="1">
    <location>
        <begin position="79"/>
        <end position="91"/>
    </location>
</feature>
<gene>
    <name evidence="2" type="ORF">L486_03751</name>
</gene>
<accession>A0A1B9IUN0</accession>
<reference evidence="2 3" key="1">
    <citation type="submission" date="2013-07" db="EMBL/GenBank/DDBJ databases">
        <title>The Genome Sequence of Kwoniella mangroviensis CBS10435.</title>
        <authorList>
            <consortium name="The Broad Institute Genome Sequencing Platform"/>
            <person name="Cuomo C."/>
            <person name="Litvintseva A."/>
            <person name="Chen Y."/>
            <person name="Heitman J."/>
            <person name="Sun S."/>
            <person name="Springer D."/>
            <person name="Dromer F."/>
            <person name="Young S.K."/>
            <person name="Zeng Q."/>
            <person name="Gargeya S."/>
            <person name="Fitzgerald M."/>
            <person name="Abouelleil A."/>
            <person name="Alvarado L."/>
            <person name="Berlin A.M."/>
            <person name="Chapman S.B."/>
            <person name="Dewar J."/>
            <person name="Goldberg J."/>
            <person name="Griggs A."/>
            <person name="Gujja S."/>
            <person name="Hansen M."/>
            <person name="Howarth C."/>
            <person name="Imamovic A."/>
            <person name="Larimer J."/>
            <person name="McCowan C."/>
            <person name="Murphy C."/>
            <person name="Pearson M."/>
            <person name="Priest M."/>
            <person name="Roberts A."/>
            <person name="Saif S."/>
            <person name="Shea T."/>
            <person name="Sykes S."/>
            <person name="Wortman J."/>
            <person name="Nusbaum C."/>
            <person name="Birren B."/>
        </authorList>
    </citation>
    <scope>NUCLEOTIDE SEQUENCE [LARGE SCALE GENOMIC DNA]</scope>
    <source>
        <strain evidence="2 3">CBS 10435</strain>
    </source>
</reference>
<organism evidence="2 3">
    <name type="scientific">Kwoniella mangroviensis CBS 10435</name>
    <dbReference type="NCBI Taxonomy" id="1331196"/>
    <lineage>
        <taxon>Eukaryota</taxon>
        <taxon>Fungi</taxon>
        <taxon>Dikarya</taxon>
        <taxon>Basidiomycota</taxon>
        <taxon>Agaricomycotina</taxon>
        <taxon>Tremellomycetes</taxon>
        <taxon>Tremellales</taxon>
        <taxon>Cryptococcaceae</taxon>
        <taxon>Kwoniella</taxon>
    </lineage>
</organism>
<sequence length="231" mass="23876">MPYAHEGDGNNDSYQNEHSSFGSHPYGGNETQYPPGPAQTYPPQGFNQVPSGYGNSTPAAGTYGSHDQSNSGFYGGQQGSYAHSQTTQSYGPSHPGAPYVNPPQQAYGQPPTWGQPTYGGSYPVASGPTSGTGFNYYQSNPQSYWNNGRPTGILAQAVQSTRPAGYTGAWPPKDAASGLIAIGALLNNKKQSSAQSGASGQFNSQGPPVYGRGGSYGPTSGYGGPSTGQGW</sequence>
<feature type="compositionally biased region" description="Low complexity" evidence="1">
    <location>
        <begin position="190"/>
        <end position="205"/>
    </location>
</feature>
<feature type="region of interest" description="Disordered" evidence="1">
    <location>
        <begin position="190"/>
        <end position="231"/>
    </location>
</feature>
<name>A0A1B9IUN0_9TREE</name>
<evidence type="ECO:0000256" key="1">
    <source>
        <dbReference type="SAM" id="MobiDB-lite"/>
    </source>
</evidence>
<dbReference type="EMBL" id="KI669461">
    <property type="protein sequence ID" value="OCF59248.1"/>
    <property type="molecule type" value="Genomic_DNA"/>
</dbReference>
<feature type="region of interest" description="Disordered" evidence="1">
    <location>
        <begin position="1"/>
        <end position="98"/>
    </location>
</feature>
<feature type="compositionally biased region" description="Gly residues" evidence="1">
    <location>
        <begin position="211"/>
        <end position="231"/>
    </location>
</feature>
<feature type="compositionally biased region" description="Polar residues" evidence="1">
    <location>
        <begin position="41"/>
        <end position="72"/>
    </location>
</feature>
<reference evidence="3" key="2">
    <citation type="submission" date="2013-12" db="EMBL/GenBank/DDBJ databases">
        <title>Evolution of pathogenesis and genome organization in the Tremellales.</title>
        <authorList>
            <person name="Cuomo C."/>
            <person name="Litvintseva A."/>
            <person name="Heitman J."/>
            <person name="Chen Y."/>
            <person name="Sun S."/>
            <person name="Springer D."/>
            <person name="Dromer F."/>
            <person name="Young S."/>
            <person name="Zeng Q."/>
            <person name="Chapman S."/>
            <person name="Gujja S."/>
            <person name="Saif S."/>
            <person name="Birren B."/>
        </authorList>
    </citation>
    <scope>NUCLEOTIDE SEQUENCE [LARGE SCALE GENOMIC DNA]</scope>
    <source>
        <strain evidence="3">CBS 10435</strain>
    </source>
</reference>
<dbReference type="AlphaFoldDB" id="A0A1B9IUN0"/>
<proteinExistence type="predicted"/>
<keyword evidence="3" id="KW-1185">Reference proteome</keyword>
<feature type="compositionally biased region" description="Polar residues" evidence="1">
    <location>
        <begin position="10"/>
        <end position="22"/>
    </location>
</feature>
<evidence type="ECO:0000313" key="2">
    <source>
        <dbReference type="EMBL" id="OCF59248.1"/>
    </source>
</evidence>
<protein>
    <submittedName>
        <fullName evidence="2">Uncharacterized protein</fullName>
    </submittedName>
</protein>
<dbReference type="Proteomes" id="UP000092583">
    <property type="component" value="Unassembled WGS sequence"/>
</dbReference>
<evidence type="ECO:0000313" key="3">
    <source>
        <dbReference type="Proteomes" id="UP000092583"/>
    </source>
</evidence>